<keyword evidence="3" id="KW-1185">Reference proteome</keyword>
<evidence type="ECO:0000313" key="3">
    <source>
        <dbReference type="Proteomes" id="UP001629260"/>
    </source>
</evidence>
<dbReference type="InterPro" id="IPR036927">
    <property type="entry name" value="Cyt_c_oxase-like_su1_sf"/>
</dbReference>
<feature type="transmembrane region" description="Helical" evidence="1">
    <location>
        <begin position="118"/>
        <end position="143"/>
    </location>
</feature>
<organism evidence="2 3">
    <name type="scientific">Flavobacterium plantiphilum</name>
    <dbReference type="NCBI Taxonomy" id="3163297"/>
    <lineage>
        <taxon>Bacteria</taxon>
        <taxon>Pseudomonadati</taxon>
        <taxon>Bacteroidota</taxon>
        <taxon>Flavobacteriia</taxon>
        <taxon>Flavobacteriales</taxon>
        <taxon>Flavobacteriaceae</taxon>
        <taxon>Flavobacterium</taxon>
    </lineage>
</organism>
<keyword evidence="1" id="KW-0472">Membrane</keyword>
<dbReference type="Gene3D" id="1.20.210.10">
    <property type="entry name" value="Cytochrome c oxidase-like, subunit I domain"/>
    <property type="match status" value="1"/>
</dbReference>
<sequence length="148" mass="17262">MNLAINKPHHFFFLIIPLILAFSYYKPKNTFDINIGDTYFVILNLHLGILLAVFYFLLGLIYFCLDKKGIQLNQWITYTHTILTIGGLILIWLLLKRINNNPTKNFEEILKSIKINQYLTYICVTTLFGMIFSQIVFVVSIILKVIKV</sequence>
<keyword evidence="1" id="KW-0812">Transmembrane</keyword>
<evidence type="ECO:0000313" key="2">
    <source>
        <dbReference type="EMBL" id="MFL9830368.1"/>
    </source>
</evidence>
<comment type="caution">
    <text evidence="2">The sequence shown here is derived from an EMBL/GenBank/DDBJ whole genome shotgun (WGS) entry which is preliminary data.</text>
</comment>
<keyword evidence="1" id="KW-1133">Transmembrane helix</keyword>
<feature type="transmembrane region" description="Helical" evidence="1">
    <location>
        <begin position="75"/>
        <end position="95"/>
    </location>
</feature>
<proteinExistence type="predicted"/>
<feature type="transmembrane region" description="Helical" evidence="1">
    <location>
        <begin position="9"/>
        <end position="27"/>
    </location>
</feature>
<gene>
    <name evidence="2" type="ORF">ABS764_05825</name>
</gene>
<dbReference type="EMBL" id="JBELQA010000003">
    <property type="protein sequence ID" value="MFL9830368.1"/>
    <property type="molecule type" value="Genomic_DNA"/>
</dbReference>
<feature type="transmembrane region" description="Helical" evidence="1">
    <location>
        <begin position="39"/>
        <end position="63"/>
    </location>
</feature>
<evidence type="ECO:0000256" key="1">
    <source>
        <dbReference type="SAM" id="Phobius"/>
    </source>
</evidence>
<name>A0ABW8XRA4_9FLAO</name>
<evidence type="ECO:0008006" key="4">
    <source>
        <dbReference type="Google" id="ProtNLM"/>
    </source>
</evidence>
<accession>A0ABW8XRA4</accession>
<dbReference type="Proteomes" id="UP001629260">
    <property type="component" value="Unassembled WGS sequence"/>
</dbReference>
<dbReference type="RefSeq" id="WP_408080861.1">
    <property type="nucleotide sequence ID" value="NZ_JBELQA010000003.1"/>
</dbReference>
<reference evidence="2 3" key="1">
    <citation type="submission" date="2024-06" db="EMBL/GenBank/DDBJ databases">
        <authorList>
            <person name="Kaempfer P."/>
            <person name="Viver T."/>
        </authorList>
    </citation>
    <scope>NUCLEOTIDE SEQUENCE [LARGE SCALE GENOMIC DNA]</scope>
    <source>
        <strain evidence="2 3">ST-87</strain>
    </source>
</reference>
<protein>
    <recommendedName>
        <fullName evidence="4">Cytochrome C and Quinol oxidase polypeptide I</fullName>
    </recommendedName>
</protein>